<gene>
    <name evidence="2" type="ORF">SAMN04489707_100515</name>
</gene>
<dbReference type="AlphaFoldDB" id="A0A1I7GC70"/>
<proteinExistence type="predicted"/>
<evidence type="ECO:0000256" key="1">
    <source>
        <dbReference type="SAM" id="Coils"/>
    </source>
</evidence>
<keyword evidence="1" id="KW-0175">Coiled coil</keyword>
<reference evidence="2 3" key="1">
    <citation type="submission" date="2016-10" db="EMBL/GenBank/DDBJ databases">
        <authorList>
            <person name="de Groot N.N."/>
        </authorList>
    </citation>
    <scope>NUCLEOTIDE SEQUENCE [LARGE SCALE GENOMIC DNA]</scope>
    <source>
        <strain evidence="2 3">R-24608</strain>
    </source>
</reference>
<evidence type="ECO:0000313" key="3">
    <source>
        <dbReference type="Proteomes" id="UP000183656"/>
    </source>
</evidence>
<protein>
    <submittedName>
        <fullName evidence="2">Uncharacterized protein</fullName>
    </submittedName>
</protein>
<accession>A0A1I7GC70</accession>
<dbReference type="Proteomes" id="UP000183656">
    <property type="component" value="Unassembled WGS sequence"/>
</dbReference>
<keyword evidence="3" id="KW-1185">Reference proteome</keyword>
<organism evidence="2 3">
    <name type="scientific">Paenacidovorax caeni</name>
    <dbReference type="NCBI Taxonomy" id="343013"/>
    <lineage>
        <taxon>Bacteria</taxon>
        <taxon>Pseudomonadati</taxon>
        <taxon>Pseudomonadota</taxon>
        <taxon>Betaproteobacteria</taxon>
        <taxon>Burkholderiales</taxon>
        <taxon>Comamonadaceae</taxon>
        <taxon>Paenacidovorax</taxon>
    </lineage>
</organism>
<dbReference type="EMBL" id="FPBX01000005">
    <property type="protein sequence ID" value="SFU46059.1"/>
    <property type="molecule type" value="Genomic_DNA"/>
</dbReference>
<evidence type="ECO:0000313" key="2">
    <source>
        <dbReference type="EMBL" id="SFU46059.1"/>
    </source>
</evidence>
<feature type="coiled-coil region" evidence="1">
    <location>
        <begin position="22"/>
        <end position="49"/>
    </location>
</feature>
<sequence length="192" mass="21632">MERVVVRTKSDGSLEHGDFISRVEYLRRLERAKASVSDLKAQADSAKAQADDKHRTWREAMVRQLLNPEQPIAKTVLETDSSNNATACDFSMLATREQLIEAFGRFTGLDASWFTNLKDTPALLAARKVTGQGGRGHIAEPLFCPFTVMQWLADSKRRKGRKLSAEKAWELLEKYFPKVYDTRSVADPRAGD</sequence>
<name>A0A1I7GC70_9BURK</name>
<dbReference type="STRING" id="343013.SAMN04489707_100515"/>